<dbReference type="InterPro" id="IPR020845">
    <property type="entry name" value="AMP-binding_CS"/>
</dbReference>
<dbReference type="GO" id="GO:0016878">
    <property type="term" value="F:acid-thiol ligase activity"/>
    <property type="evidence" value="ECO:0007669"/>
    <property type="project" value="UniProtKB-ARBA"/>
</dbReference>
<keyword evidence="4" id="KW-1185">Reference proteome</keyword>
<reference evidence="3 4" key="1">
    <citation type="journal article" date="2018" name="Int. J. Syst. Bacteriol.">
        <title>Oceaniradius stylonemae gen. nov., sp. nov., isolated from a red alga, Stylonema cornu-cervi.</title>
        <authorList>
            <person name="Jeong S."/>
        </authorList>
    </citation>
    <scope>NUCLEOTIDE SEQUENCE [LARGE SCALE GENOMIC DNA]</scope>
    <source>
        <strain evidence="3 4">StC1</strain>
    </source>
</reference>
<feature type="domain" description="AMP-binding enzyme C-terminal" evidence="2">
    <location>
        <begin position="432"/>
        <end position="506"/>
    </location>
</feature>
<dbReference type="InterPro" id="IPR000873">
    <property type="entry name" value="AMP-dep_synth/lig_dom"/>
</dbReference>
<dbReference type="Pfam" id="PF13193">
    <property type="entry name" value="AMP-binding_C"/>
    <property type="match status" value="1"/>
</dbReference>
<accession>A0A3A8A9C4</accession>
<dbReference type="Proteomes" id="UP000246132">
    <property type="component" value="Unassembled WGS sequence"/>
</dbReference>
<dbReference type="Pfam" id="PF00501">
    <property type="entry name" value="AMP-binding"/>
    <property type="match status" value="1"/>
</dbReference>
<dbReference type="InterPro" id="IPR050237">
    <property type="entry name" value="ATP-dep_AMP-bd_enzyme"/>
</dbReference>
<dbReference type="EMBL" id="QFWV02000005">
    <property type="protein sequence ID" value="RKF06907.1"/>
    <property type="molecule type" value="Genomic_DNA"/>
</dbReference>
<protein>
    <submittedName>
        <fullName evidence="3">Acyl-CoA synthetase</fullName>
    </submittedName>
</protein>
<proteinExistence type="predicted"/>
<dbReference type="SUPFAM" id="SSF56801">
    <property type="entry name" value="Acetyl-CoA synthetase-like"/>
    <property type="match status" value="1"/>
</dbReference>
<sequence length="531" mass="57650">MQRVSNRVMNLGDLLTEAARRYPTGQAIVSGDRVWTWAEMDARVDGAANSLCKLGIGRGDKVVVHARNSNEMFETMFAIFKIGAVWVPTNHRVVPDDVAHIAKTTDASAVIYDEAFAGHADAALAAGARLAICIGKPRPGEYRYGDLVRAGHGNRFHAAPVERDDPCWFFLTSGTTGSPKAGVLTHGQMAFVINNHLADLMPGMTEADRSLVVAPLSHGAGIHQLVQVARCVGTVLSDPGSLDPAAVFALIEKYRITNIFTVPSILSALAEHEAADRFDHTSLRHVIYAGAPMLRAHQKQALHKLGPCLVQYFGLGEVTGNITVLPPHLHAVEDGPEARIGTCGYTRTCMRIEIQDAEGRRLGPFETGEICVIGPAVFSGYYNNDTANAAAFRNGWFRTGDVGHLDDEGFLYITGRQSDMFISGGSNIHPLEIEEKLAAHPDVCEVSVVGIPDDKWGEIGVAAIVPRSPDAPLPDLKSHLTGKIASYKIPKRFERFEQLPRSGYGKVTKNLVRQALLERLQAEDDLAEEAR</sequence>
<dbReference type="PANTHER" id="PTHR43767:SF1">
    <property type="entry name" value="NONRIBOSOMAL PEPTIDE SYNTHASE PES1 (EUROFUNG)-RELATED"/>
    <property type="match status" value="1"/>
</dbReference>
<evidence type="ECO:0000259" key="2">
    <source>
        <dbReference type="Pfam" id="PF13193"/>
    </source>
</evidence>
<dbReference type="NCBIfam" id="NF005676">
    <property type="entry name" value="PRK07470.1"/>
    <property type="match status" value="1"/>
</dbReference>
<dbReference type="InterPro" id="IPR025110">
    <property type="entry name" value="AMP-bd_C"/>
</dbReference>
<evidence type="ECO:0000313" key="4">
    <source>
        <dbReference type="Proteomes" id="UP000246132"/>
    </source>
</evidence>
<dbReference type="RefSeq" id="WP_109766541.1">
    <property type="nucleotide sequence ID" value="NZ_JASHJQ010000006.1"/>
</dbReference>
<dbReference type="AlphaFoldDB" id="A0A3A8A9C4"/>
<dbReference type="InterPro" id="IPR042099">
    <property type="entry name" value="ANL_N_sf"/>
</dbReference>
<dbReference type="Gene3D" id="3.40.50.12780">
    <property type="entry name" value="N-terminal domain of ligase-like"/>
    <property type="match status" value="1"/>
</dbReference>
<dbReference type="OrthoDB" id="9803968at2"/>
<evidence type="ECO:0000313" key="3">
    <source>
        <dbReference type="EMBL" id="RKF06907.1"/>
    </source>
</evidence>
<dbReference type="PROSITE" id="PS00455">
    <property type="entry name" value="AMP_BINDING"/>
    <property type="match status" value="1"/>
</dbReference>
<evidence type="ECO:0000259" key="1">
    <source>
        <dbReference type="Pfam" id="PF00501"/>
    </source>
</evidence>
<dbReference type="PANTHER" id="PTHR43767">
    <property type="entry name" value="LONG-CHAIN-FATTY-ACID--COA LIGASE"/>
    <property type="match status" value="1"/>
</dbReference>
<dbReference type="InterPro" id="IPR045851">
    <property type="entry name" value="AMP-bd_C_sf"/>
</dbReference>
<feature type="domain" description="AMP-dependent synthetase/ligase" evidence="1">
    <location>
        <begin position="16"/>
        <end position="382"/>
    </location>
</feature>
<gene>
    <name evidence="3" type="ORF">DEM25_009720</name>
</gene>
<dbReference type="Gene3D" id="3.30.300.30">
    <property type="match status" value="1"/>
</dbReference>
<name>A0A3A8A9C4_9HYPH</name>
<comment type="caution">
    <text evidence="3">The sequence shown here is derived from an EMBL/GenBank/DDBJ whole genome shotgun (WGS) entry which is preliminary data.</text>
</comment>
<organism evidence="3 4">
    <name type="scientific">Oceaniradius stylonematis</name>
    <dbReference type="NCBI Taxonomy" id="2184161"/>
    <lineage>
        <taxon>Bacteria</taxon>
        <taxon>Pseudomonadati</taxon>
        <taxon>Pseudomonadota</taxon>
        <taxon>Alphaproteobacteria</taxon>
        <taxon>Hyphomicrobiales</taxon>
        <taxon>Ahrensiaceae</taxon>
        <taxon>Oceaniradius</taxon>
    </lineage>
</organism>